<evidence type="ECO:0000259" key="7">
    <source>
        <dbReference type="SMART" id="SM00662"/>
    </source>
</evidence>
<keyword evidence="4" id="KW-0804">Transcription</keyword>
<dbReference type="Gene3D" id="2.170.120.12">
    <property type="entry name" value="DNA-directed RNA polymerase, insert domain"/>
    <property type="match status" value="1"/>
</dbReference>
<evidence type="ECO:0000256" key="4">
    <source>
        <dbReference type="ARBA" id="ARBA00023163"/>
    </source>
</evidence>
<comment type="similarity">
    <text evidence="6">Belongs to the archaeal Rpo3/eukaryotic RPB3 RNA polymerase subunit family.</text>
</comment>
<organism evidence="8 9">
    <name type="scientific">Orchesella dallaii</name>
    <dbReference type="NCBI Taxonomy" id="48710"/>
    <lineage>
        <taxon>Eukaryota</taxon>
        <taxon>Metazoa</taxon>
        <taxon>Ecdysozoa</taxon>
        <taxon>Arthropoda</taxon>
        <taxon>Hexapoda</taxon>
        <taxon>Collembola</taxon>
        <taxon>Entomobryomorpha</taxon>
        <taxon>Entomobryoidea</taxon>
        <taxon>Orchesellidae</taxon>
        <taxon>Orchesellinae</taxon>
        <taxon>Orchesella</taxon>
    </lineage>
</organism>
<keyword evidence="3" id="KW-0240">DNA-directed RNA polymerase</keyword>
<evidence type="ECO:0000256" key="3">
    <source>
        <dbReference type="ARBA" id="ARBA00022478"/>
    </source>
</evidence>
<proteinExistence type="inferred from homology"/>
<dbReference type="PANTHER" id="PTHR11800">
    <property type="entry name" value="DNA-DIRECTED RNA POLYMERASE"/>
    <property type="match status" value="1"/>
</dbReference>
<dbReference type="PANTHER" id="PTHR11800:SF13">
    <property type="entry name" value="DNA-DIRECTED RNA POLYMERASES I AND III SUBUNIT RPAC1"/>
    <property type="match status" value="1"/>
</dbReference>
<dbReference type="Proteomes" id="UP001642540">
    <property type="component" value="Unassembled WGS sequence"/>
</dbReference>
<accession>A0ABP1QRY5</accession>
<dbReference type="InterPro" id="IPR011263">
    <property type="entry name" value="DNA-dir_RNA_pol_RpoA/D/Rpb3"/>
</dbReference>
<protein>
    <recommendedName>
        <fullName evidence="2">DNA-directed RNA polymerases I and III subunit RPAC1</fullName>
    </recommendedName>
</protein>
<keyword evidence="9" id="KW-1185">Reference proteome</keyword>
<dbReference type="SMART" id="SM00662">
    <property type="entry name" value="RPOLD"/>
    <property type="match status" value="1"/>
</dbReference>
<feature type="domain" description="DNA-directed RNA polymerase RpoA/D/Rpb3-type" evidence="7">
    <location>
        <begin position="61"/>
        <end position="340"/>
    </location>
</feature>
<dbReference type="Pfam" id="PF01193">
    <property type="entry name" value="RNA_pol_L"/>
    <property type="match status" value="1"/>
</dbReference>
<dbReference type="Pfam" id="PF01000">
    <property type="entry name" value="RNA_pol_A_bac"/>
    <property type="match status" value="1"/>
</dbReference>
<comment type="caution">
    <text evidence="8">The sequence shown here is derived from an EMBL/GenBank/DDBJ whole genome shotgun (WGS) entry which is preliminary data.</text>
</comment>
<evidence type="ECO:0000313" key="9">
    <source>
        <dbReference type="Proteomes" id="UP001642540"/>
    </source>
</evidence>
<name>A0ABP1QRY5_9HEXA</name>
<dbReference type="InterPro" id="IPR022842">
    <property type="entry name" value="RNAP_Rpo3/Rpb3/RPAC1"/>
</dbReference>
<comment type="subcellular location">
    <subcellularLocation>
        <location evidence="1">Nucleus</location>
    </subcellularLocation>
</comment>
<dbReference type="InterPro" id="IPR050518">
    <property type="entry name" value="Rpo3/RPB3_RNA_Pol_subunit"/>
</dbReference>
<evidence type="ECO:0000256" key="1">
    <source>
        <dbReference type="ARBA" id="ARBA00004123"/>
    </source>
</evidence>
<evidence type="ECO:0000256" key="2">
    <source>
        <dbReference type="ARBA" id="ARBA00022083"/>
    </source>
</evidence>
<dbReference type="EMBL" id="CAXLJM020000046">
    <property type="protein sequence ID" value="CAL8110915.1"/>
    <property type="molecule type" value="Genomic_DNA"/>
</dbReference>
<gene>
    <name evidence="8" type="ORF">ODALV1_LOCUS14551</name>
</gene>
<dbReference type="NCBIfam" id="NF001988">
    <property type="entry name" value="PRK00783.1"/>
    <property type="match status" value="1"/>
</dbReference>
<dbReference type="InterPro" id="IPR011262">
    <property type="entry name" value="DNA-dir_RNA_pol_insert"/>
</dbReference>
<dbReference type="SUPFAM" id="SSF56553">
    <property type="entry name" value="Insert subdomain of RNA polymerase alpha subunit"/>
    <property type="match status" value="1"/>
</dbReference>
<keyword evidence="5" id="KW-0539">Nucleus</keyword>
<dbReference type="Gene3D" id="3.30.1360.10">
    <property type="entry name" value="RNA polymerase, RBP11-like subunit"/>
    <property type="match status" value="1"/>
</dbReference>
<dbReference type="CDD" id="cd07032">
    <property type="entry name" value="RNAP_I_II_AC40"/>
    <property type="match status" value="1"/>
</dbReference>
<sequence>MSGGIDNMLASRNLAVMGKHEVINASGSLCPGSYFGYDDAWTLEKFKQQTRIKIVRLEGNEMEFDLIGVEPSLANAFRRILLAEVPSMAFEKVFLQNNTSIIPDEVLAHRLGLIPLKADPRLFEYRSKDEANPSEQDTLKFELKVKCSWNPNRPADSSEPDEMYLNHKVYSGNLRWIPIGSQSRMYTSKDVGPVESDILIAKLRPGHEIDLTMDAVKGIGSDHAKFSPVATAFYRLLPQITLHKEIEGEAAERLQKCFSPGVIKLVEKKGRKVATVHDARYDSCSRNVLRYDDLADSVSLGRVKDHFIFSIESVGAVSPPALFIESVRALKAKCRKFLHEIEKDTN</sequence>
<dbReference type="InterPro" id="IPR033901">
    <property type="entry name" value="RNAPI/III_AC40"/>
</dbReference>
<evidence type="ECO:0000313" key="8">
    <source>
        <dbReference type="EMBL" id="CAL8110915.1"/>
    </source>
</evidence>
<dbReference type="InterPro" id="IPR001514">
    <property type="entry name" value="DNA-dir_RNA_pol_30-40kDasu_CS"/>
</dbReference>
<evidence type="ECO:0000256" key="6">
    <source>
        <dbReference type="ARBA" id="ARBA00025804"/>
    </source>
</evidence>
<dbReference type="PROSITE" id="PS00446">
    <property type="entry name" value="RNA_POL_D_30KD"/>
    <property type="match status" value="1"/>
</dbReference>
<dbReference type="InterPro" id="IPR036643">
    <property type="entry name" value="RNApol_insert_sf"/>
</dbReference>
<dbReference type="HAMAP" id="MF_00320">
    <property type="entry name" value="RNApol_arch_Rpo3"/>
    <property type="match status" value="1"/>
</dbReference>
<reference evidence="8 9" key="1">
    <citation type="submission" date="2024-08" db="EMBL/GenBank/DDBJ databases">
        <authorList>
            <person name="Cucini C."/>
            <person name="Frati F."/>
        </authorList>
    </citation>
    <scope>NUCLEOTIDE SEQUENCE [LARGE SCALE GENOMIC DNA]</scope>
</reference>
<dbReference type="InterPro" id="IPR036603">
    <property type="entry name" value="RBP11-like"/>
</dbReference>
<evidence type="ECO:0000256" key="5">
    <source>
        <dbReference type="ARBA" id="ARBA00023242"/>
    </source>
</evidence>
<dbReference type="SUPFAM" id="SSF55257">
    <property type="entry name" value="RBP11-like subunits of RNA polymerase"/>
    <property type="match status" value="1"/>
</dbReference>